<name>A0A419NBI5_9GAMM</name>
<dbReference type="InterPro" id="IPR010391">
    <property type="entry name" value="DNA_damage-inducible_DinI-like"/>
</dbReference>
<evidence type="ECO:0000313" key="1">
    <source>
        <dbReference type="EMBL" id="RJT45646.1"/>
    </source>
</evidence>
<proteinExistence type="predicted"/>
<dbReference type="GO" id="GO:0009432">
    <property type="term" value="P:SOS response"/>
    <property type="evidence" value="ECO:0007669"/>
    <property type="project" value="TreeGrafter"/>
</dbReference>
<dbReference type="PANTHER" id="PTHR36572">
    <property type="entry name" value="DNA DAMAGE-INDUCIBLE PROTEIN I-RELATED"/>
    <property type="match status" value="1"/>
</dbReference>
<sequence length="78" mass="8829">MHVELLIDKTKQLPAGAVEAFKVEFEQRLERNYPGATFSVRRAGSDGMSVMGGTPRDKEVIDVMLQNTWESADDWFQP</sequence>
<dbReference type="PANTHER" id="PTHR36572:SF2">
    <property type="entry name" value="DNA DAMAGE-INDUCIBLE PROTEIN I"/>
    <property type="match status" value="1"/>
</dbReference>
<reference evidence="1 2" key="1">
    <citation type="submission" date="2018-09" db="EMBL/GenBank/DDBJ databases">
        <authorList>
            <person name="Le Fleche-Mateos A."/>
        </authorList>
    </citation>
    <scope>NUCLEOTIDE SEQUENCE [LARGE SCALE GENOMIC DNA]</scope>
    <source>
        <strain evidence="1 2">DSM 27399</strain>
    </source>
</reference>
<dbReference type="Proteomes" id="UP000284908">
    <property type="component" value="Unassembled WGS sequence"/>
</dbReference>
<dbReference type="EMBL" id="RAHH01000006">
    <property type="protein sequence ID" value="RJT45646.1"/>
    <property type="molecule type" value="Genomic_DNA"/>
</dbReference>
<dbReference type="OrthoDB" id="6590090at2"/>
<gene>
    <name evidence="1" type="ORF">D6C13_05850</name>
</gene>
<dbReference type="AlphaFoldDB" id="A0A419NBI5"/>
<dbReference type="RefSeq" id="WP_095921872.1">
    <property type="nucleotide sequence ID" value="NZ_RAHH01000006.1"/>
</dbReference>
<dbReference type="Pfam" id="PF06183">
    <property type="entry name" value="DinI"/>
    <property type="match status" value="1"/>
</dbReference>
<evidence type="ECO:0000313" key="2">
    <source>
        <dbReference type="Proteomes" id="UP000284908"/>
    </source>
</evidence>
<accession>A0A419NBI5</accession>
<dbReference type="SUPFAM" id="SSF54857">
    <property type="entry name" value="DNA damage-inducible protein DinI"/>
    <property type="match status" value="1"/>
</dbReference>
<organism evidence="1 2">
    <name type="scientific">Rahnella woolbedingensis</name>
    <dbReference type="NCBI Taxonomy" id="1510574"/>
    <lineage>
        <taxon>Bacteria</taxon>
        <taxon>Pseudomonadati</taxon>
        <taxon>Pseudomonadota</taxon>
        <taxon>Gammaproteobacteria</taxon>
        <taxon>Enterobacterales</taxon>
        <taxon>Yersiniaceae</taxon>
        <taxon>Rahnella</taxon>
    </lineage>
</organism>
<comment type="caution">
    <text evidence="1">The sequence shown here is derived from an EMBL/GenBank/DDBJ whole genome shotgun (WGS) entry which is preliminary data.</text>
</comment>
<protein>
    <submittedName>
        <fullName evidence="1">DNA damage-inducible protein I</fullName>
    </submittedName>
</protein>
<dbReference type="Gene3D" id="3.30.910.10">
    <property type="entry name" value="DinI-like"/>
    <property type="match status" value="1"/>
</dbReference>
<keyword evidence="2" id="KW-1185">Reference proteome</keyword>
<dbReference type="InterPro" id="IPR036687">
    <property type="entry name" value="DinI-like_sf"/>
</dbReference>